<evidence type="ECO:0000256" key="1">
    <source>
        <dbReference type="SAM" id="MobiDB-lite"/>
    </source>
</evidence>
<protein>
    <recommendedName>
        <fullName evidence="2">DNA/RNA-binding protein Alba-like domain-containing protein</fullName>
    </recommendedName>
</protein>
<keyword evidence="4" id="KW-1185">Reference proteome</keyword>
<feature type="compositionally biased region" description="Acidic residues" evidence="1">
    <location>
        <begin position="173"/>
        <end position="184"/>
    </location>
</feature>
<organism evidence="3 4">
    <name type="scientific">Gomphillus americanus</name>
    <dbReference type="NCBI Taxonomy" id="1940652"/>
    <lineage>
        <taxon>Eukaryota</taxon>
        <taxon>Fungi</taxon>
        <taxon>Dikarya</taxon>
        <taxon>Ascomycota</taxon>
        <taxon>Pezizomycotina</taxon>
        <taxon>Lecanoromycetes</taxon>
        <taxon>OSLEUM clade</taxon>
        <taxon>Ostropomycetidae</taxon>
        <taxon>Ostropales</taxon>
        <taxon>Graphidaceae</taxon>
        <taxon>Gomphilloideae</taxon>
        <taxon>Gomphillus</taxon>
    </lineage>
</organism>
<accession>A0A8H3ELH9</accession>
<dbReference type="GO" id="GO:0003676">
    <property type="term" value="F:nucleic acid binding"/>
    <property type="evidence" value="ECO:0007669"/>
    <property type="project" value="InterPro"/>
</dbReference>
<proteinExistence type="predicted"/>
<comment type="caution">
    <text evidence="3">The sequence shown here is derived from an EMBL/GenBank/DDBJ whole genome shotgun (WGS) entry which is preliminary data.</text>
</comment>
<dbReference type="Pfam" id="PF01918">
    <property type="entry name" value="Alba"/>
    <property type="match status" value="1"/>
</dbReference>
<feature type="region of interest" description="Disordered" evidence="1">
    <location>
        <begin position="30"/>
        <end position="60"/>
    </location>
</feature>
<reference evidence="3" key="1">
    <citation type="submission" date="2021-03" db="EMBL/GenBank/DDBJ databases">
        <authorList>
            <person name="Tagirdzhanova G."/>
        </authorList>
    </citation>
    <scope>NUCLEOTIDE SEQUENCE</scope>
</reference>
<evidence type="ECO:0000313" key="4">
    <source>
        <dbReference type="Proteomes" id="UP000664169"/>
    </source>
</evidence>
<evidence type="ECO:0000259" key="2">
    <source>
        <dbReference type="Pfam" id="PF01918"/>
    </source>
</evidence>
<name>A0A8H3ELH9_9LECA</name>
<dbReference type="Proteomes" id="UP000664169">
    <property type="component" value="Unassembled WGS sequence"/>
</dbReference>
<gene>
    <name evidence="3" type="ORF">GOMPHAMPRED_003038</name>
</gene>
<feature type="region of interest" description="Disordered" evidence="1">
    <location>
        <begin position="163"/>
        <end position="202"/>
    </location>
</feature>
<dbReference type="EMBL" id="CAJPDQ010000002">
    <property type="protein sequence ID" value="CAF9905106.1"/>
    <property type="molecule type" value="Genomic_DNA"/>
</dbReference>
<evidence type="ECO:0000313" key="3">
    <source>
        <dbReference type="EMBL" id="CAF9905106.1"/>
    </source>
</evidence>
<dbReference type="OrthoDB" id="424402at2759"/>
<sequence length="239" mass="26655">MARKHKLEDASEPLQVKKSKVTIMSNQQITGQLEQSHDGTGVAPRIDDKANPAPAIQEPAPEYSEILPPNLKDLLQKYSFARMSIKSNSKINSKVKNLLAHMSRFSFADKNPRPGVIVIDARASDATKMLSVIEIAKREIEAEERSGKWFQYSRVSSELTKIPRQLKNASNQMEDDAPDRDEAESDNKHDAVASKDPATEDIDTKLRAVPVLTIYMTRISIPELKQEFGEQTNAPSTGK</sequence>
<dbReference type="AlphaFoldDB" id="A0A8H3ELH9"/>
<feature type="domain" description="DNA/RNA-binding protein Alba-like" evidence="2">
    <location>
        <begin position="83"/>
        <end position="157"/>
    </location>
</feature>
<dbReference type="InterPro" id="IPR002775">
    <property type="entry name" value="DNA/RNA-bd_Alba-like"/>
</dbReference>